<dbReference type="STRING" id="641691.SAMN05421636_10228"/>
<protein>
    <recommendedName>
        <fullName evidence="3">HEAT repeat domain-containing protein</fullName>
    </recommendedName>
</protein>
<proteinExistence type="predicted"/>
<name>A0A1G6XZ05_9FLAO</name>
<dbReference type="AlphaFoldDB" id="A0A1G6XZ05"/>
<dbReference type="EMBL" id="FNAO01000002">
    <property type="protein sequence ID" value="SDD82616.1"/>
    <property type="molecule type" value="Genomic_DNA"/>
</dbReference>
<evidence type="ECO:0000313" key="1">
    <source>
        <dbReference type="EMBL" id="SDD82616.1"/>
    </source>
</evidence>
<evidence type="ECO:0000313" key="2">
    <source>
        <dbReference type="Proteomes" id="UP000199109"/>
    </source>
</evidence>
<evidence type="ECO:0008006" key="3">
    <source>
        <dbReference type="Google" id="ProtNLM"/>
    </source>
</evidence>
<dbReference type="Proteomes" id="UP000199109">
    <property type="component" value="Unassembled WGS sequence"/>
</dbReference>
<keyword evidence="2" id="KW-1185">Reference proteome</keyword>
<reference evidence="1 2" key="1">
    <citation type="submission" date="2016-10" db="EMBL/GenBank/DDBJ databases">
        <authorList>
            <person name="de Groot N.N."/>
        </authorList>
    </citation>
    <scope>NUCLEOTIDE SEQUENCE [LARGE SCALE GENOMIC DNA]</scope>
    <source>
        <strain evidence="1 2">DSM 23421</strain>
    </source>
</reference>
<dbReference type="RefSeq" id="WP_091865701.1">
    <property type="nucleotide sequence ID" value="NZ_FNAO01000002.1"/>
</dbReference>
<organism evidence="1 2">
    <name type="scientific">Pricia antarctica</name>
    <dbReference type="NCBI Taxonomy" id="641691"/>
    <lineage>
        <taxon>Bacteria</taxon>
        <taxon>Pseudomonadati</taxon>
        <taxon>Bacteroidota</taxon>
        <taxon>Flavobacteriia</taxon>
        <taxon>Flavobacteriales</taxon>
        <taxon>Flavobacteriaceae</taxon>
        <taxon>Pricia</taxon>
    </lineage>
</organism>
<sequence length="84" mass="9919">MLKSKNNIVRYWAIFGLRSQKKEILEPYKKEIFNANYDSYPPISVTALAIFYQFFTNPEAENKLKEFCKNSNMDITLIAINYLL</sequence>
<accession>A0A1G6XZ05</accession>
<gene>
    <name evidence="1" type="ORF">SAMN05421636_10228</name>
</gene>